<feature type="transmembrane region" description="Helical" evidence="2">
    <location>
        <begin position="166"/>
        <end position="190"/>
    </location>
</feature>
<protein>
    <recommendedName>
        <fullName evidence="5">O-antigen ligase domain-containing protein</fullName>
    </recommendedName>
</protein>
<feature type="transmembrane region" description="Helical" evidence="2">
    <location>
        <begin position="51"/>
        <end position="71"/>
    </location>
</feature>
<evidence type="ECO:0000313" key="3">
    <source>
        <dbReference type="EMBL" id="MFG1250764.1"/>
    </source>
</evidence>
<keyword evidence="2" id="KW-0472">Membrane</keyword>
<feature type="region of interest" description="Disordered" evidence="1">
    <location>
        <begin position="472"/>
        <end position="494"/>
    </location>
</feature>
<feature type="transmembrane region" description="Helical" evidence="2">
    <location>
        <begin position="402"/>
        <end position="419"/>
    </location>
</feature>
<sequence>MAGGAADIPGPGGTGAPGKSPAARPRVVMPLRRDVAAFSPGDARLDHDAALLAKFVLAGTLPLFAQVFYYLNEYPPPYLLSKAWPFLTLPLAFYAVARLKLPVSGAFLTVLAYALGFTPMVSMIQLGNGFLDALTTTIKAWPFTYYFSLSALLALLAVNPSSIRKIVLAFGAGTFILMVLIYLAAPTSWYSNNPADSKLLLFDLERGYRVYMPMFFGMILVFFLARSFILRRNVLFALGVAVSFLPMLFIFKQRAAIGAAVVVVAFGMTMSLPPMLRRLVVGAALVGAAAGTGLLAYKLGLFSGSLDGATNALGASLSVRQNSSALAFGFLGDDPMRWTFGVGATTRFSTTTLNDIFGNGQFFIADLGWIGVIFEYGVIGAALLAVLYGWCFVYVFRLTRDLTDAFTLALADYVLYLIVSSAVYSVVFTPGELGVVMALIVYLDRQRRAAPAAPVTVLSRFSRSAEAHLVSREGPRAGGRGARHVTLGRSPGAR</sequence>
<evidence type="ECO:0000313" key="4">
    <source>
        <dbReference type="Proteomes" id="UP001604043"/>
    </source>
</evidence>
<feature type="transmembrane region" description="Helical" evidence="2">
    <location>
        <begin position="234"/>
        <end position="250"/>
    </location>
</feature>
<name>A0ABW6ZAG6_9HYPH</name>
<reference evidence="3 4" key="1">
    <citation type="submission" date="2024-02" db="EMBL/GenBank/DDBJ databases">
        <title>Expansion and revision of Xanthobacter and proposal of Roseixanthobacter gen. nov.</title>
        <authorList>
            <person name="Soltysiak M.P.M."/>
            <person name="Jalihal A."/>
            <person name="Ory A."/>
            <person name="Chrisophersen C."/>
            <person name="Lee A.D."/>
            <person name="Boulton J."/>
            <person name="Springer M."/>
        </authorList>
    </citation>
    <scope>NUCLEOTIDE SEQUENCE [LARGE SCALE GENOMIC DNA]</scope>
    <source>
        <strain evidence="3 4">CB5</strain>
    </source>
</reference>
<feature type="transmembrane region" description="Helical" evidence="2">
    <location>
        <begin position="210"/>
        <end position="229"/>
    </location>
</feature>
<feature type="transmembrane region" description="Helical" evidence="2">
    <location>
        <begin position="279"/>
        <end position="297"/>
    </location>
</feature>
<gene>
    <name evidence="3" type="ORF">V5F30_01020</name>
</gene>
<keyword evidence="4" id="KW-1185">Reference proteome</keyword>
<feature type="transmembrane region" description="Helical" evidence="2">
    <location>
        <begin position="83"/>
        <end position="99"/>
    </location>
</feature>
<proteinExistence type="predicted"/>
<feature type="transmembrane region" description="Helical" evidence="2">
    <location>
        <begin position="106"/>
        <end position="128"/>
    </location>
</feature>
<comment type="caution">
    <text evidence="3">The sequence shown here is derived from an EMBL/GenBank/DDBJ whole genome shotgun (WGS) entry which is preliminary data.</text>
</comment>
<evidence type="ECO:0008006" key="5">
    <source>
        <dbReference type="Google" id="ProtNLM"/>
    </source>
</evidence>
<evidence type="ECO:0000256" key="2">
    <source>
        <dbReference type="SAM" id="Phobius"/>
    </source>
</evidence>
<keyword evidence="2" id="KW-1133">Transmembrane helix</keyword>
<dbReference type="RefSeq" id="WP_394006873.1">
    <property type="nucleotide sequence ID" value="NZ_JBAFUR010000001.1"/>
</dbReference>
<organism evidence="3 4">
    <name type="scientific">Xanthobacter aminoxidans</name>
    <dbReference type="NCBI Taxonomy" id="186280"/>
    <lineage>
        <taxon>Bacteria</taxon>
        <taxon>Pseudomonadati</taxon>
        <taxon>Pseudomonadota</taxon>
        <taxon>Alphaproteobacteria</taxon>
        <taxon>Hyphomicrobiales</taxon>
        <taxon>Xanthobacteraceae</taxon>
        <taxon>Xanthobacter</taxon>
    </lineage>
</organism>
<feature type="transmembrane region" description="Helical" evidence="2">
    <location>
        <begin position="140"/>
        <end position="159"/>
    </location>
</feature>
<feature type="transmembrane region" description="Helical" evidence="2">
    <location>
        <begin position="367"/>
        <end position="395"/>
    </location>
</feature>
<accession>A0ABW6ZAG6</accession>
<keyword evidence="2" id="KW-0812">Transmembrane</keyword>
<feature type="transmembrane region" description="Helical" evidence="2">
    <location>
        <begin position="256"/>
        <end position="272"/>
    </location>
</feature>
<evidence type="ECO:0000256" key="1">
    <source>
        <dbReference type="SAM" id="MobiDB-lite"/>
    </source>
</evidence>
<dbReference type="EMBL" id="JBAFUR010000001">
    <property type="protein sequence ID" value="MFG1250764.1"/>
    <property type="molecule type" value="Genomic_DNA"/>
</dbReference>
<dbReference type="Proteomes" id="UP001604043">
    <property type="component" value="Unassembled WGS sequence"/>
</dbReference>
<feature type="region of interest" description="Disordered" evidence="1">
    <location>
        <begin position="1"/>
        <end position="23"/>
    </location>
</feature>